<dbReference type="GO" id="GO:0016301">
    <property type="term" value="F:kinase activity"/>
    <property type="evidence" value="ECO:0007669"/>
    <property type="project" value="UniProtKB-KW"/>
</dbReference>
<feature type="binding site" evidence="8">
    <location>
        <position position="190"/>
    </location>
    <ligand>
        <name>Zn(2+)</name>
        <dbReference type="ChEBI" id="CHEBI:29105"/>
    </ligand>
</feature>
<evidence type="ECO:0000256" key="2">
    <source>
        <dbReference type="ARBA" id="ARBA00012118"/>
    </source>
</evidence>
<dbReference type="RefSeq" id="WP_036792427.1">
    <property type="nucleotide sequence ID" value="NZ_JQZV01000013.1"/>
</dbReference>
<comment type="caution">
    <text evidence="11">The sequence shown here is derived from an EMBL/GenBank/DDBJ whole genome shotgun (WGS) entry which is preliminary data.</text>
</comment>
<evidence type="ECO:0000256" key="10">
    <source>
        <dbReference type="RuleBase" id="RU004165"/>
    </source>
</evidence>
<evidence type="ECO:0000256" key="6">
    <source>
        <dbReference type="ARBA" id="ARBA00022777"/>
    </source>
</evidence>
<dbReference type="InterPro" id="IPR027417">
    <property type="entry name" value="P-loop_NTPase"/>
</dbReference>
<evidence type="ECO:0000256" key="9">
    <source>
        <dbReference type="RuleBase" id="RU000544"/>
    </source>
</evidence>
<evidence type="ECO:0000256" key="3">
    <source>
        <dbReference type="ARBA" id="ARBA00022634"/>
    </source>
</evidence>
<comment type="similarity">
    <text evidence="1 8 10">Belongs to the thymidine kinase family.</text>
</comment>
<evidence type="ECO:0000313" key="12">
    <source>
        <dbReference type="Proteomes" id="UP000030101"/>
    </source>
</evidence>
<keyword evidence="8" id="KW-0862">Zinc</keyword>
<evidence type="ECO:0000313" key="11">
    <source>
        <dbReference type="EMBL" id="KGN92235.1"/>
    </source>
</evidence>
<keyword evidence="8" id="KW-0963">Cytoplasm</keyword>
<dbReference type="SUPFAM" id="SSF57716">
    <property type="entry name" value="Glucocorticoid receptor-like (DNA-binding domain)"/>
    <property type="match status" value="1"/>
</dbReference>
<organism evidence="11 12">
    <name type="scientific">Porphyromonas canoris</name>
    <dbReference type="NCBI Taxonomy" id="36875"/>
    <lineage>
        <taxon>Bacteria</taxon>
        <taxon>Pseudomonadati</taxon>
        <taxon>Bacteroidota</taxon>
        <taxon>Bacteroidia</taxon>
        <taxon>Bacteroidales</taxon>
        <taxon>Porphyromonadaceae</taxon>
        <taxon>Porphyromonas</taxon>
    </lineage>
</organism>
<feature type="binding site" evidence="8">
    <location>
        <position position="187"/>
    </location>
    <ligand>
        <name>Zn(2+)</name>
        <dbReference type="ChEBI" id="CHEBI:29105"/>
    </ligand>
</feature>
<keyword evidence="12" id="KW-1185">Reference proteome</keyword>
<feature type="binding site" evidence="8">
    <location>
        <position position="155"/>
    </location>
    <ligand>
        <name>Zn(2+)</name>
        <dbReference type="ChEBI" id="CHEBI:29105"/>
    </ligand>
</feature>
<feature type="binding site" evidence="8">
    <location>
        <begin position="26"/>
        <end position="33"/>
    </location>
    <ligand>
        <name>ATP</name>
        <dbReference type="ChEBI" id="CHEBI:30616"/>
    </ligand>
</feature>
<proteinExistence type="inferred from homology"/>
<keyword evidence="4 8" id="KW-0808">Transferase</keyword>
<comment type="subcellular location">
    <subcellularLocation>
        <location evidence="8">Cytoplasm</location>
    </subcellularLocation>
</comment>
<dbReference type="InterPro" id="IPR001267">
    <property type="entry name" value="Thymidine_kinase"/>
</dbReference>
<accession>A0ABR4XLC3</accession>
<comment type="catalytic activity">
    <reaction evidence="8 9">
        <text>thymidine + ATP = dTMP + ADP + H(+)</text>
        <dbReference type="Rhea" id="RHEA:19129"/>
        <dbReference type="ChEBI" id="CHEBI:15378"/>
        <dbReference type="ChEBI" id="CHEBI:17748"/>
        <dbReference type="ChEBI" id="CHEBI:30616"/>
        <dbReference type="ChEBI" id="CHEBI:63528"/>
        <dbReference type="ChEBI" id="CHEBI:456216"/>
        <dbReference type="EC" id="2.7.1.21"/>
    </reaction>
</comment>
<evidence type="ECO:0000256" key="8">
    <source>
        <dbReference type="HAMAP-Rule" id="MF_00124"/>
    </source>
</evidence>
<dbReference type="Pfam" id="PF00265">
    <property type="entry name" value="TK"/>
    <property type="match status" value="1"/>
</dbReference>
<protein>
    <recommendedName>
        <fullName evidence="2 8">Thymidine kinase</fullName>
        <ecNumber evidence="2 8">2.7.1.21</ecNumber>
    </recommendedName>
</protein>
<dbReference type="PANTHER" id="PTHR11441">
    <property type="entry name" value="THYMIDINE KINASE"/>
    <property type="match status" value="1"/>
</dbReference>
<dbReference type="Proteomes" id="UP000030101">
    <property type="component" value="Unassembled WGS sequence"/>
</dbReference>
<evidence type="ECO:0000256" key="7">
    <source>
        <dbReference type="ARBA" id="ARBA00022840"/>
    </source>
</evidence>
<feature type="binding site" evidence="8">
    <location>
        <position position="158"/>
    </location>
    <ligand>
        <name>Zn(2+)</name>
        <dbReference type="ChEBI" id="CHEBI:29105"/>
    </ligand>
</feature>
<comment type="subunit">
    <text evidence="8">Homotetramer.</text>
</comment>
<dbReference type="PANTHER" id="PTHR11441:SF0">
    <property type="entry name" value="THYMIDINE KINASE, CYTOSOLIC"/>
    <property type="match status" value="1"/>
</dbReference>
<evidence type="ECO:0000256" key="4">
    <source>
        <dbReference type="ARBA" id="ARBA00022679"/>
    </source>
</evidence>
<dbReference type="Gene3D" id="3.40.50.300">
    <property type="entry name" value="P-loop containing nucleotide triphosphate hydrolases"/>
    <property type="match status" value="1"/>
</dbReference>
<feature type="active site" description="Proton acceptor" evidence="8">
    <location>
        <position position="99"/>
    </location>
</feature>
<dbReference type="EC" id="2.7.1.21" evidence="2 8"/>
<dbReference type="EMBL" id="JQZV01000013">
    <property type="protein sequence ID" value="KGN92235.1"/>
    <property type="molecule type" value="Genomic_DNA"/>
</dbReference>
<dbReference type="SUPFAM" id="SSF52540">
    <property type="entry name" value="P-loop containing nucleoside triphosphate hydrolases"/>
    <property type="match status" value="1"/>
</dbReference>
<keyword evidence="3 8" id="KW-0237">DNA synthesis</keyword>
<dbReference type="PIRSF" id="PIRSF035805">
    <property type="entry name" value="TK_cell"/>
    <property type="match status" value="1"/>
</dbReference>
<dbReference type="Gene3D" id="3.30.60.20">
    <property type="match status" value="1"/>
</dbReference>
<evidence type="ECO:0000256" key="1">
    <source>
        <dbReference type="ARBA" id="ARBA00007587"/>
    </source>
</evidence>
<keyword evidence="7 8" id="KW-0067">ATP-binding</keyword>
<dbReference type="NCBIfam" id="NF003296">
    <property type="entry name" value="PRK04296.1-1"/>
    <property type="match status" value="1"/>
</dbReference>
<keyword evidence="6 8" id="KW-0418">Kinase</keyword>
<keyword evidence="8" id="KW-0479">Metal-binding</keyword>
<sequence length="197" mass="22096">MYQFEEDSDIRRKKIRRHGSIEVICGSMFSGKTEELIRRVRRATIAQLKVELFKPSIDTRYSQTDIVSHSHESIPCTEVSHSMNVYLLGCDADVVGIDEVQFFDKGITDACVKLADEGVRVIVSGLDMDFKREPFGPMPDLCAVADSISKVHAVCLGCGRPAQYSHRLVADTQVVLLGETGEYMPLCRSCYLKMNKK</sequence>
<reference evidence="11 12" key="1">
    <citation type="submission" date="2014-08" db="EMBL/GenBank/DDBJ databases">
        <title>Porphyromonas canoris strain:OH2762 Genome sequencing.</title>
        <authorList>
            <person name="Wallis C."/>
            <person name="Deusch O."/>
            <person name="O'Flynn C."/>
            <person name="Davis I."/>
            <person name="Jospin G."/>
            <person name="Darling A.E."/>
            <person name="Coil D.A."/>
            <person name="Alexiev A."/>
            <person name="Horsfall A."/>
            <person name="Kirkwood N."/>
            <person name="Harris S."/>
            <person name="Eisen J.A."/>
        </authorList>
    </citation>
    <scope>NUCLEOTIDE SEQUENCE [LARGE SCALE GENOMIC DNA]</scope>
    <source>
        <strain evidence="12">COT-108 OH2762</strain>
    </source>
</reference>
<evidence type="ECO:0000256" key="5">
    <source>
        <dbReference type="ARBA" id="ARBA00022741"/>
    </source>
</evidence>
<feature type="binding site" evidence="8">
    <location>
        <begin position="98"/>
        <end position="101"/>
    </location>
    <ligand>
        <name>ATP</name>
        <dbReference type="ChEBI" id="CHEBI:30616"/>
    </ligand>
</feature>
<keyword evidence="5 8" id="KW-0547">Nucleotide-binding</keyword>
<gene>
    <name evidence="8" type="primary">tdk</name>
    <name evidence="11" type="ORF">HQ43_09475</name>
</gene>
<name>A0ABR4XLC3_9PORP</name>
<dbReference type="HAMAP" id="MF_00124">
    <property type="entry name" value="Thymidine_kinase"/>
    <property type="match status" value="1"/>
</dbReference>